<reference evidence="5 6" key="1">
    <citation type="journal article" date="2016" name="Nat. Commun.">
        <title>Thousands of microbial genomes shed light on interconnected biogeochemical processes in an aquifer system.</title>
        <authorList>
            <person name="Anantharaman K."/>
            <person name="Brown C.T."/>
            <person name="Hug L.A."/>
            <person name="Sharon I."/>
            <person name="Castelle C.J."/>
            <person name="Probst A.J."/>
            <person name="Thomas B.C."/>
            <person name="Singh A."/>
            <person name="Wilkins M.J."/>
            <person name="Karaoz U."/>
            <person name="Brodie E.L."/>
            <person name="Williams K.H."/>
            <person name="Hubbard S.S."/>
            <person name="Banfield J.F."/>
        </authorList>
    </citation>
    <scope>NUCLEOTIDE SEQUENCE [LARGE SCALE GENOMIC DNA]</scope>
</reference>
<dbReference type="Gene3D" id="3.40.350.10">
    <property type="entry name" value="Creatinase/prolidase N-terminal domain"/>
    <property type="match status" value="1"/>
</dbReference>
<keyword evidence="2" id="KW-0378">Hydrolase</keyword>
<dbReference type="InterPro" id="IPR036005">
    <property type="entry name" value="Creatinase/aminopeptidase-like"/>
</dbReference>
<dbReference type="GO" id="GO:0008235">
    <property type="term" value="F:metalloexopeptidase activity"/>
    <property type="evidence" value="ECO:0007669"/>
    <property type="project" value="UniProtKB-ARBA"/>
</dbReference>
<dbReference type="GO" id="GO:0004177">
    <property type="term" value="F:aminopeptidase activity"/>
    <property type="evidence" value="ECO:0007669"/>
    <property type="project" value="UniProtKB-ARBA"/>
</dbReference>
<dbReference type="SUPFAM" id="SSF55920">
    <property type="entry name" value="Creatinase/aminopeptidase"/>
    <property type="match status" value="1"/>
</dbReference>
<dbReference type="STRING" id="1798383.A3D78_04735"/>
<dbReference type="InterPro" id="IPR001714">
    <property type="entry name" value="Pept_M24_MAP"/>
</dbReference>
<dbReference type="CDD" id="cd01092">
    <property type="entry name" value="APP-like"/>
    <property type="match status" value="1"/>
</dbReference>
<evidence type="ECO:0000259" key="4">
    <source>
        <dbReference type="Pfam" id="PF01321"/>
    </source>
</evidence>
<dbReference type="Pfam" id="PF00557">
    <property type="entry name" value="Peptidase_M24"/>
    <property type="match status" value="1"/>
</dbReference>
<dbReference type="Pfam" id="PF01321">
    <property type="entry name" value="Creatinase_N"/>
    <property type="match status" value="1"/>
</dbReference>
<keyword evidence="1" id="KW-0479">Metal-binding</keyword>
<protein>
    <recommendedName>
        <fullName evidence="7">Peptidase M24 domain-containing protein</fullName>
    </recommendedName>
</protein>
<dbReference type="InterPro" id="IPR029149">
    <property type="entry name" value="Creatin/AminoP/Spt16_N"/>
</dbReference>
<dbReference type="PROSITE" id="PS00491">
    <property type="entry name" value="PROLINE_PEPTIDASE"/>
    <property type="match status" value="1"/>
</dbReference>
<comment type="caution">
    <text evidence="5">The sequence shown here is derived from an EMBL/GenBank/DDBJ whole genome shotgun (WGS) entry which is preliminary data.</text>
</comment>
<dbReference type="Gene3D" id="3.90.230.10">
    <property type="entry name" value="Creatinase/methionine aminopeptidase superfamily"/>
    <property type="match status" value="1"/>
</dbReference>
<sequence length="360" mass="41025">MTSNRIRELKRKIKSQRWQSFLVSDSFNVSYLTGVSFLTPYEHEAYLLVTLNNTYFITFSTYYGLYTIKSSWQVHYATPFNKLTSILTEIIKKEKIKTMAIEKNSLNLSEYLSLKNKLPVKLILTQDIIEKLRIIKIDSEIKNIHQAAKITDRSFSFILKQIKKGMSERELALKIEFFIKENAQNIAFSPIVAFNKNAAIPHYIPSDKVKLAANSLILLDFGAKVNNYCADLSRVVFFGTPTNRLVKIYQTVLDTQQKALNALHPQVSAKTIDSIARKLIEREGFPSFQHGLGHGVGLAIHEDPRLNPQSTDKLMPNMVFTIEPGIYLPGFAGVRIEDLLVLRREGPEILSKSTKEIIIL</sequence>
<name>A0A1F5ZTJ0_9BACT</name>
<evidence type="ECO:0000256" key="2">
    <source>
        <dbReference type="ARBA" id="ARBA00022801"/>
    </source>
</evidence>
<dbReference type="AlphaFoldDB" id="A0A1F5ZTJ0"/>
<proteinExistence type="predicted"/>
<evidence type="ECO:0000313" key="6">
    <source>
        <dbReference type="Proteomes" id="UP000176253"/>
    </source>
</evidence>
<dbReference type="Proteomes" id="UP000176253">
    <property type="component" value="Unassembled WGS sequence"/>
</dbReference>
<evidence type="ECO:0000259" key="3">
    <source>
        <dbReference type="Pfam" id="PF00557"/>
    </source>
</evidence>
<evidence type="ECO:0000313" key="5">
    <source>
        <dbReference type="EMBL" id="OGG15780.1"/>
    </source>
</evidence>
<evidence type="ECO:0008006" key="7">
    <source>
        <dbReference type="Google" id="ProtNLM"/>
    </source>
</evidence>
<dbReference type="InterPro" id="IPR000587">
    <property type="entry name" value="Creatinase_N"/>
</dbReference>
<feature type="domain" description="Creatinase N-terminal" evidence="4">
    <location>
        <begin position="5"/>
        <end position="135"/>
    </location>
</feature>
<organism evidence="5 6">
    <name type="scientific">Candidatus Gottesmanbacteria bacterium RIFCSPHIGHO2_02_FULL_39_14</name>
    <dbReference type="NCBI Taxonomy" id="1798383"/>
    <lineage>
        <taxon>Bacteria</taxon>
        <taxon>Candidatus Gottesmaniibacteriota</taxon>
    </lineage>
</organism>
<gene>
    <name evidence="5" type="ORF">A3D78_04735</name>
</gene>
<dbReference type="PANTHER" id="PTHR46112">
    <property type="entry name" value="AMINOPEPTIDASE"/>
    <property type="match status" value="1"/>
</dbReference>
<feature type="domain" description="Peptidase M24" evidence="3">
    <location>
        <begin position="143"/>
        <end position="342"/>
    </location>
</feature>
<dbReference type="PRINTS" id="PR00599">
    <property type="entry name" value="MAPEPTIDASE"/>
</dbReference>
<evidence type="ECO:0000256" key="1">
    <source>
        <dbReference type="ARBA" id="ARBA00022723"/>
    </source>
</evidence>
<dbReference type="GO" id="GO:0046872">
    <property type="term" value="F:metal ion binding"/>
    <property type="evidence" value="ECO:0007669"/>
    <property type="project" value="UniProtKB-KW"/>
</dbReference>
<dbReference type="EMBL" id="MFJM01000072">
    <property type="protein sequence ID" value="OGG15780.1"/>
    <property type="molecule type" value="Genomic_DNA"/>
</dbReference>
<dbReference type="PANTHER" id="PTHR46112:SF3">
    <property type="entry name" value="AMINOPEPTIDASE YPDF"/>
    <property type="match status" value="1"/>
</dbReference>
<accession>A0A1F5ZTJ0</accession>
<dbReference type="InterPro" id="IPR000994">
    <property type="entry name" value="Pept_M24"/>
</dbReference>
<dbReference type="InterPro" id="IPR001131">
    <property type="entry name" value="Peptidase_M24B_aminopep-P_CS"/>
</dbReference>
<dbReference type="SUPFAM" id="SSF53092">
    <property type="entry name" value="Creatinase/prolidase N-terminal domain"/>
    <property type="match status" value="1"/>
</dbReference>
<dbReference type="InterPro" id="IPR050659">
    <property type="entry name" value="Peptidase_M24B"/>
</dbReference>